<evidence type="ECO:0000313" key="3">
    <source>
        <dbReference type="Proteomes" id="UP000799750"/>
    </source>
</evidence>
<name>A0A6A6QE89_9PEZI</name>
<proteinExistence type="predicted"/>
<feature type="region of interest" description="Disordered" evidence="1">
    <location>
        <begin position="251"/>
        <end position="377"/>
    </location>
</feature>
<gene>
    <name evidence="2" type="ORF">BU16DRAFT_565643</name>
</gene>
<sequence>MAQPRSSGVNIQLRAAAQPLPRVTHLVRRVAFKSCSNKCASLLAEYQAETDGIPLNCSNKVIEFFARWLSSGNMDFCPPNPDGVEVYVFAREYKITELIRPILSKFYRLVQTHDRVPDAALVEDLWQTGQDSPLFRLFFNAYCLLWQPDEDWDHGSNLPHEFVNSIQLYRREKAGTAVQFDLCDYHEELHSALGRLICRQNFIVWCPSVPNPIPDEDMPYTGQIAAAAQPNQFAPTSQQAPGVAHGLRQFDPKALPFQPGGERGGGLGNNGGSQPHDGNGVEGLGQQPNGSHSIGGLVQQPHGVFSSGGPVQEPYSYYSSSGPVQQPHNFNGDGDPVQYAQQSVQNYAPQQQFDPNSYPTASPYDPQSGTHSSSNNA</sequence>
<dbReference type="Proteomes" id="UP000799750">
    <property type="component" value="Unassembled WGS sequence"/>
</dbReference>
<keyword evidence="3" id="KW-1185">Reference proteome</keyword>
<protein>
    <recommendedName>
        <fullName evidence="4">BTB domain-containing protein</fullName>
    </recommendedName>
</protein>
<evidence type="ECO:0008006" key="4">
    <source>
        <dbReference type="Google" id="ProtNLM"/>
    </source>
</evidence>
<accession>A0A6A6QE89</accession>
<organism evidence="2 3">
    <name type="scientific">Lophium mytilinum</name>
    <dbReference type="NCBI Taxonomy" id="390894"/>
    <lineage>
        <taxon>Eukaryota</taxon>
        <taxon>Fungi</taxon>
        <taxon>Dikarya</taxon>
        <taxon>Ascomycota</taxon>
        <taxon>Pezizomycotina</taxon>
        <taxon>Dothideomycetes</taxon>
        <taxon>Pleosporomycetidae</taxon>
        <taxon>Mytilinidiales</taxon>
        <taxon>Mytilinidiaceae</taxon>
        <taxon>Lophium</taxon>
    </lineage>
</organism>
<dbReference type="EMBL" id="MU004196">
    <property type="protein sequence ID" value="KAF2490708.1"/>
    <property type="molecule type" value="Genomic_DNA"/>
</dbReference>
<feature type="compositionally biased region" description="Polar residues" evidence="1">
    <location>
        <begin position="339"/>
        <end position="377"/>
    </location>
</feature>
<dbReference type="AlphaFoldDB" id="A0A6A6QE89"/>
<reference evidence="2" key="1">
    <citation type="journal article" date="2020" name="Stud. Mycol.">
        <title>101 Dothideomycetes genomes: a test case for predicting lifestyles and emergence of pathogens.</title>
        <authorList>
            <person name="Haridas S."/>
            <person name="Albert R."/>
            <person name="Binder M."/>
            <person name="Bloem J."/>
            <person name="Labutti K."/>
            <person name="Salamov A."/>
            <person name="Andreopoulos B."/>
            <person name="Baker S."/>
            <person name="Barry K."/>
            <person name="Bills G."/>
            <person name="Bluhm B."/>
            <person name="Cannon C."/>
            <person name="Castanera R."/>
            <person name="Culley D."/>
            <person name="Daum C."/>
            <person name="Ezra D."/>
            <person name="Gonzalez J."/>
            <person name="Henrissat B."/>
            <person name="Kuo A."/>
            <person name="Liang C."/>
            <person name="Lipzen A."/>
            <person name="Lutzoni F."/>
            <person name="Magnuson J."/>
            <person name="Mondo S."/>
            <person name="Nolan M."/>
            <person name="Ohm R."/>
            <person name="Pangilinan J."/>
            <person name="Park H.-J."/>
            <person name="Ramirez L."/>
            <person name="Alfaro M."/>
            <person name="Sun H."/>
            <person name="Tritt A."/>
            <person name="Yoshinaga Y."/>
            <person name="Zwiers L.-H."/>
            <person name="Turgeon B."/>
            <person name="Goodwin S."/>
            <person name="Spatafora J."/>
            <person name="Crous P."/>
            <person name="Grigoriev I."/>
        </authorList>
    </citation>
    <scope>NUCLEOTIDE SEQUENCE</scope>
    <source>
        <strain evidence="2">CBS 269.34</strain>
    </source>
</reference>
<feature type="compositionally biased region" description="Polar residues" evidence="1">
    <location>
        <begin position="317"/>
        <end position="329"/>
    </location>
</feature>
<feature type="compositionally biased region" description="Gly residues" evidence="1">
    <location>
        <begin position="261"/>
        <end position="271"/>
    </location>
</feature>
<evidence type="ECO:0000256" key="1">
    <source>
        <dbReference type="SAM" id="MobiDB-lite"/>
    </source>
</evidence>
<evidence type="ECO:0000313" key="2">
    <source>
        <dbReference type="EMBL" id="KAF2490708.1"/>
    </source>
</evidence>